<dbReference type="EMBL" id="JAHLVD010000003">
    <property type="protein sequence ID" value="KAG7850895.1"/>
    <property type="molecule type" value="Genomic_DNA"/>
</dbReference>
<keyword evidence="2" id="KW-1185">Reference proteome</keyword>
<gene>
    <name evidence="1" type="ORF">KL940_001472</name>
</gene>
<dbReference type="Proteomes" id="UP001197328">
    <property type="component" value="Unassembled WGS sequence"/>
</dbReference>
<proteinExistence type="predicted"/>
<evidence type="ECO:0000313" key="1">
    <source>
        <dbReference type="EMBL" id="KAG7850895.1"/>
    </source>
</evidence>
<name>A0ABQ7S0Q0_PICAN</name>
<organism evidence="1 2">
    <name type="scientific">Pichia angusta</name>
    <name type="common">Yeast</name>
    <name type="synonym">Hansenula polymorpha</name>
    <dbReference type="NCBI Taxonomy" id="870730"/>
    <lineage>
        <taxon>Eukaryota</taxon>
        <taxon>Fungi</taxon>
        <taxon>Dikarya</taxon>
        <taxon>Ascomycota</taxon>
        <taxon>Saccharomycotina</taxon>
        <taxon>Pichiomycetes</taxon>
        <taxon>Pichiales</taxon>
        <taxon>Pichiaceae</taxon>
        <taxon>Ogataea</taxon>
    </lineage>
</organism>
<reference evidence="1 2" key="1">
    <citation type="journal article" date="2021" name="G3 (Bethesda)">
        <title>Genomic diversity, chromosomal rearrangements, and interspecies hybridization in the ogataea polymorpha species complex.</title>
        <authorList>
            <person name="Hanson S.J."/>
            <person name="Cinneide E.O."/>
            <person name="Salzberg L.I."/>
            <person name="Wolfe K.H."/>
            <person name="McGowan J."/>
            <person name="Fitzpatrick D.A."/>
            <person name="Matlin K."/>
        </authorList>
    </citation>
    <scope>NUCLEOTIDE SEQUENCE [LARGE SCALE GENOMIC DNA]</scope>
    <source>
        <strain evidence="1">51-138</strain>
    </source>
</reference>
<comment type="caution">
    <text evidence="1">The sequence shown here is derived from an EMBL/GenBank/DDBJ whole genome shotgun (WGS) entry which is preliminary data.</text>
</comment>
<accession>A0ABQ7S0Q0</accession>
<protein>
    <submittedName>
        <fullName evidence="1">Uncharacterized protein</fullName>
    </submittedName>
</protein>
<sequence>MRSSHSFMDHARHHALHLVRRQHHVLQSEQSVQQQCREQVADAGEVRVQFGNFEQNWLVCVLGRDAAVETAFGLQTELLRAQKQRRDHHVLDVVFRVQRRKGASQVVAAGDLEVQQQLQLELVWRDHVDEATVHQLPVDRDHVLADVELAVVAHDGVQQPETLGTAFFDGLAHLADRGQGAGAVDVAREQGVVADVYVAQPGVELGQLVARDHLAMDTAVARVVGEVDRVEHVDVPAERLERERGGLVPHVAVGDVRLDREELHGTKRR</sequence>
<evidence type="ECO:0000313" key="2">
    <source>
        <dbReference type="Proteomes" id="UP001197328"/>
    </source>
</evidence>